<dbReference type="Gene3D" id="2.60.40.2700">
    <property type="match status" value="3"/>
</dbReference>
<dbReference type="EMBL" id="PDJC01000001">
    <property type="protein sequence ID" value="PFG18261.1"/>
    <property type="molecule type" value="Genomic_DNA"/>
</dbReference>
<reference evidence="4 5" key="1">
    <citation type="submission" date="2017-10" db="EMBL/GenBank/DDBJ databases">
        <title>Sequencing the genomes of 1000 actinobacteria strains.</title>
        <authorList>
            <person name="Klenk H.-P."/>
        </authorList>
    </citation>
    <scope>NUCLEOTIDE SEQUENCE [LARGE SCALE GENOMIC DNA]</scope>
    <source>
        <strain evidence="4 5">DSM 15597</strain>
    </source>
</reference>
<dbReference type="OrthoDB" id="5181100at2"/>
<evidence type="ECO:0000256" key="1">
    <source>
        <dbReference type="SAM" id="MobiDB-lite"/>
    </source>
</evidence>
<evidence type="ECO:0000313" key="4">
    <source>
        <dbReference type="EMBL" id="PFG18261.1"/>
    </source>
</evidence>
<organism evidence="4 5">
    <name type="scientific">Propionicimonas paludicola</name>
    <dbReference type="NCBI Taxonomy" id="185243"/>
    <lineage>
        <taxon>Bacteria</taxon>
        <taxon>Bacillati</taxon>
        <taxon>Actinomycetota</taxon>
        <taxon>Actinomycetes</taxon>
        <taxon>Propionibacteriales</taxon>
        <taxon>Nocardioidaceae</taxon>
        <taxon>Propionicimonas</taxon>
    </lineage>
</organism>
<name>A0A2A9CVT5_9ACTN</name>
<evidence type="ECO:0000313" key="5">
    <source>
        <dbReference type="Proteomes" id="UP000226079"/>
    </source>
</evidence>
<dbReference type="Proteomes" id="UP000226079">
    <property type="component" value="Unassembled WGS sequence"/>
</dbReference>
<dbReference type="InterPro" id="IPR058593">
    <property type="entry name" value="ARB_07466-like_C"/>
</dbReference>
<dbReference type="Pfam" id="PF26571">
    <property type="entry name" value="VldE"/>
    <property type="match status" value="1"/>
</dbReference>
<protein>
    <recommendedName>
        <fullName evidence="3">ARB-07466-like C-terminal domain-containing protein</fullName>
    </recommendedName>
</protein>
<gene>
    <name evidence="4" type="ORF">ATK74_2845</name>
</gene>
<comment type="caution">
    <text evidence="4">The sequence shown here is derived from an EMBL/GenBank/DDBJ whole genome shotgun (WGS) entry which is preliminary data.</text>
</comment>
<dbReference type="AlphaFoldDB" id="A0A2A9CVT5"/>
<feature type="domain" description="ARB-07466-like C-terminal" evidence="3">
    <location>
        <begin position="59"/>
        <end position="167"/>
    </location>
</feature>
<dbReference type="RefSeq" id="WP_098461632.1">
    <property type="nucleotide sequence ID" value="NZ_PDJC01000001.1"/>
</dbReference>
<feature type="compositionally biased region" description="Pro residues" evidence="1">
    <location>
        <begin position="502"/>
        <end position="522"/>
    </location>
</feature>
<evidence type="ECO:0000259" key="3">
    <source>
        <dbReference type="Pfam" id="PF26571"/>
    </source>
</evidence>
<keyword evidence="2" id="KW-0732">Signal</keyword>
<feature type="chain" id="PRO_5038332068" description="ARB-07466-like C-terminal domain-containing protein" evidence="2">
    <location>
        <begin position="25"/>
        <end position="522"/>
    </location>
</feature>
<keyword evidence="5" id="KW-1185">Reference proteome</keyword>
<accession>A0A2A9CVT5</accession>
<feature type="region of interest" description="Disordered" evidence="1">
    <location>
        <begin position="488"/>
        <end position="522"/>
    </location>
</feature>
<proteinExistence type="predicted"/>
<sequence length="522" mass="55212">MTRRITALLAAICATVLLWTSPVAVPSAAAKSPYPPKTLATATIDAHPGYDPQSRCTPTAKPGTKALLSLLIKTWGGGSSGISRACSVGGTSEHKEGRALDWHMDMKSKSQRGRVDKALTWITANNGEVARRLGIMYVIWNQRIWSTYYPELGWRKMASRGSYTANHKNHVHISLTWDGAMKQTSWWTGVPVTVPLYGKCGVAGKPACLRTIARAGSTRWPYQSTTVPVPFLPAPRNYPNIGGSPRVGLTLTAVPGTWVPDGATLSYQWKRGRTPISGATGATYQLVAADYNAEIRVTVTAAVGDVVLPARTSPGTADIYRGKFAASGVRLPEEAVLGTPLSVNLGTWSPTPTSYRYQWLRDGKTIKKQTAATYLPKASDVGHKLSVRVTGKLAGYTDLTVTTPAVKVVAAFTATPAPTISGSAKVGSTLTANVPAWTPAVASLSYQWFAGDTAIDGATSREFVVTEAQTGIALRVVVTGRRSGYGSVQVSSVATSPIEAATPPPPPETPTPSPTPTDTPGG</sequence>
<feature type="signal peptide" evidence="2">
    <location>
        <begin position="1"/>
        <end position="24"/>
    </location>
</feature>
<evidence type="ECO:0000256" key="2">
    <source>
        <dbReference type="SAM" id="SignalP"/>
    </source>
</evidence>